<dbReference type="Gene3D" id="3.40.50.150">
    <property type="entry name" value="Vaccinia Virus protein VP39"/>
    <property type="match status" value="1"/>
</dbReference>
<dbReference type="RefSeq" id="WP_155314621.1">
    <property type="nucleotide sequence ID" value="NZ_AP021874.1"/>
</dbReference>
<dbReference type="EMBL" id="AP021874">
    <property type="protein sequence ID" value="BBO66205.1"/>
    <property type="molecule type" value="Genomic_DNA"/>
</dbReference>
<dbReference type="Pfam" id="PF13489">
    <property type="entry name" value="Methyltransf_23"/>
    <property type="match status" value="1"/>
</dbReference>
<dbReference type="SUPFAM" id="SSF53335">
    <property type="entry name" value="S-adenosyl-L-methionine-dependent methyltransferases"/>
    <property type="match status" value="1"/>
</dbReference>
<dbReference type="OrthoDB" id="9791837at2"/>
<dbReference type="InterPro" id="IPR050723">
    <property type="entry name" value="CFA/CMAS"/>
</dbReference>
<dbReference type="Proteomes" id="UP000427906">
    <property type="component" value="Chromosome"/>
</dbReference>
<evidence type="ECO:0000313" key="2">
    <source>
        <dbReference type="EMBL" id="BBO66205.1"/>
    </source>
</evidence>
<accession>A0A5K7YCR0</accession>
<keyword evidence="1" id="KW-0175">Coiled coil</keyword>
<dbReference type="PANTHER" id="PTHR43667:SF2">
    <property type="entry name" value="FATTY ACID C-METHYL TRANSFERASE"/>
    <property type="match status" value="1"/>
</dbReference>
<protein>
    <submittedName>
        <fullName evidence="2">Uncharacterized protein</fullName>
    </submittedName>
</protein>
<dbReference type="InterPro" id="IPR029063">
    <property type="entry name" value="SAM-dependent_MTases_sf"/>
</dbReference>
<dbReference type="KEGG" id="dalk:DSCA_01350"/>
<name>A0A5K7YCR0_9BACT</name>
<dbReference type="AlphaFoldDB" id="A0A5K7YCR0"/>
<gene>
    <name evidence="2" type="ORF">DSCA_01350</name>
</gene>
<sequence length="274" mass="32089">MKSQNVKDKKFETQDRNLFEIWDEIQSVQAAFCFPQEISAYYMSPSWIRTAETVLDVGTGNGCFLNMVSEHFPGKSYTGVDISKELIEKAIRDQGTSNITYKVQNYFDVENRFDFVVMRLFWQHLTLKEVTEALAKLEEITRPGSTVLISDSWDAARIFEPDLPEFRKIISAYTQQQIENDKDRDIVERLLKEFAQRHRWKVESDLKIIMPSTVNDNLKLFHRAYSLWIKLFECLGDLNIDYAAARQELENWKKDFSAYTQAGLRIIRLERLGS</sequence>
<dbReference type="PANTHER" id="PTHR43667">
    <property type="entry name" value="CYCLOPROPANE-FATTY-ACYL-PHOSPHOLIPID SYNTHASE"/>
    <property type="match status" value="1"/>
</dbReference>
<reference evidence="2 3" key="1">
    <citation type="submission" date="2019-11" db="EMBL/GenBank/DDBJ databases">
        <title>Comparative genomics of hydrocarbon-degrading Desulfosarcina strains.</title>
        <authorList>
            <person name="Watanabe M."/>
            <person name="Kojima H."/>
            <person name="Fukui M."/>
        </authorList>
    </citation>
    <scope>NUCLEOTIDE SEQUENCE [LARGE SCALE GENOMIC DNA]</scope>
    <source>
        <strain evidence="2 3">PL12</strain>
    </source>
</reference>
<evidence type="ECO:0000313" key="3">
    <source>
        <dbReference type="Proteomes" id="UP000427906"/>
    </source>
</evidence>
<proteinExistence type="predicted"/>
<feature type="coiled-coil region" evidence="1">
    <location>
        <begin position="235"/>
        <end position="262"/>
    </location>
</feature>
<dbReference type="CDD" id="cd02440">
    <property type="entry name" value="AdoMet_MTases"/>
    <property type="match status" value="1"/>
</dbReference>
<keyword evidence="3" id="KW-1185">Reference proteome</keyword>
<organism evidence="2 3">
    <name type="scientific">Desulfosarcina alkanivorans</name>
    <dbReference type="NCBI Taxonomy" id="571177"/>
    <lineage>
        <taxon>Bacteria</taxon>
        <taxon>Pseudomonadati</taxon>
        <taxon>Thermodesulfobacteriota</taxon>
        <taxon>Desulfobacteria</taxon>
        <taxon>Desulfobacterales</taxon>
        <taxon>Desulfosarcinaceae</taxon>
        <taxon>Desulfosarcina</taxon>
    </lineage>
</organism>
<evidence type="ECO:0000256" key="1">
    <source>
        <dbReference type="SAM" id="Coils"/>
    </source>
</evidence>